<keyword evidence="6 8" id="KW-1133">Transmembrane helix</keyword>
<dbReference type="InterPro" id="IPR011606">
    <property type="entry name" value="Brnchd-chn_aa_trnsp_permease"/>
</dbReference>
<reference evidence="13 16" key="2">
    <citation type="submission" date="2017-02" db="EMBL/GenBank/DDBJ databases">
        <title>Clonality and virulence of isolates of VRE in Hematopoietic Stem Cell Transplanted (HSCT) patients.</title>
        <authorList>
            <person name="Marchi A.P."/>
            <person name="Martins R.C."/>
            <person name="Marie S.K."/>
            <person name="Levin A.S."/>
            <person name="Costa S.F."/>
        </authorList>
    </citation>
    <scope>NUCLEOTIDE SEQUENCE [LARGE SCALE GENOMIC DNA]</scope>
    <source>
        <strain evidence="13 16">LIM1759</strain>
    </source>
</reference>
<dbReference type="OMA" id="MADENWA"/>
<dbReference type="EMBL" id="QHGU01000006">
    <property type="protein sequence ID" value="PZM56837.1"/>
    <property type="molecule type" value="Genomic_DNA"/>
</dbReference>
<dbReference type="EMBL" id="WEFP01000001">
    <property type="protein sequence ID" value="KAB7577755.1"/>
    <property type="molecule type" value="Genomic_DNA"/>
</dbReference>
<dbReference type="Proteomes" id="UP000191171">
    <property type="component" value="Unassembled WGS sequence"/>
</dbReference>
<dbReference type="EMBL" id="LRHK01000001">
    <property type="protein sequence ID" value="KWX17746.1"/>
    <property type="molecule type" value="Genomic_DNA"/>
</dbReference>
<reference evidence="10 15" key="1">
    <citation type="submission" date="2016-01" db="EMBL/GenBank/DDBJ databases">
        <title>Molecular Mechanisms for transfer of large genomic segments between Enterococcus faecium strains.</title>
        <authorList>
            <person name="Garcia-Solache M.A."/>
            <person name="Lebreton F."/>
            <person name="Mclaughlin R.E."/>
            <person name="Whiteaker J.D."/>
            <person name="Gilmore M.S."/>
            <person name="Rice L.B."/>
        </authorList>
    </citation>
    <scope>NUCLEOTIDE SEQUENCE [LARGE SCALE GENOMIC DNA]</scope>
    <source>
        <strain evidence="10 15">D344RRF x C68</strain>
    </source>
</reference>
<dbReference type="Proteomes" id="UP000070452">
    <property type="component" value="Unassembled WGS sequence"/>
</dbReference>
<evidence type="ECO:0000313" key="16">
    <source>
        <dbReference type="Proteomes" id="UP000191171"/>
    </source>
</evidence>
<comment type="caution">
    <text evidence="10">The sequence shown here is derived from an EMBL/GenBank/DDBJ whole genome shotgun (WGS) entry which is preliminary data.</text>
</comment>
<dbReference type="GO" id="GO:1903785">
    <property type="term" value="P:L-valine transmembrane transport"/>
    <property type="evidence" value="ECO:0007669"/>
    <property type="project" value="TreeGrafter"/>
</dbReference>
<proteinExistence type="inferred from homology"/>
<dbReference type="RefSeq" id="WP_002287482.1">
    <property type="nucleotide sequence ID" value="NZ_AP022341.1"/>
</dbReference>
<protein>
    <submittedName>
        <fullName evidence="10">Azaleucine resistance protein AzlC</fullName>
    </submittedName>
    <submittedName>
        <fullName evidence="9">AzlC family ABC transporter permease</fullName>
    </submittedName>
    <submittedName>
        <fullName evidence="14">Branched-chain amino acid ABC transporter permease</fullName>
    </submittedName>
    <submittedName>
        <fullName evidence="13">Branched-chain amino acid transporter AzlC</fullName>
    </submittedName>
</protein>
<dbReference type="Proteomes" id="UP000469871">
    <property type="component" value="Unassembled WGS sequence"/>
</dbReference>
<dbReference type="EMBL" id="JAMWMK010000004">
    <property type="protein sequence ID" value="MDC4247210.1"/>
    <property type="molecule type" value="Genomic_DNA"/>
</dbReference>
<reference evidence="12" key="6">
    <citation type="submission" date="2022-05" db="EMBL/GenBank/DDBJ databases">
        <title>Draft genome sequences of Clostridium perfringens strains isolated from Peru.</title>
        <authorList>
            <person name="Hurtado R."/>
            <person name="Lima L."/>
            <person name="Sousa T."/>
            <person name="Jaiswal A.K."/>
            <person name="Tiwari S."/>
            <person name="Maturrano L."/>
            <person name="Brenig B."/>
            <person name="Azevedo V."/>
        </authorList>
    </citation>
    <scope>NUCLEOTIDE SEQUENCE</scope>
    <source>
        <strain evidence="12">CP4</strain>
    </source>
</reference>
<accession>A0A132Z2L5</accession>
<feature type="transmembrane region" description="Helical" evidence="8">
    <location>
        <begin position="18"/>
        <end position="35"/>
    </location>
</feature>
<evidence type="ECO:0000313" key="17">
    <source>
        <dbReference type="Proteomes" id="UP000249070"/>
    </source>
</evidence>
<name>A0A132Z2L5_ENTFC</name>
<dbReference type="PATRIC" id="fig|1352.1358.peg.2635"/>
<reference evidence="14 17" key="3">
    <citation type="submission" date="2018-05" db="EMBL/GenBank/DDBJ databases">
        <title>Vancomycin-resistant Enterococcus faecium strain from Chelyabinsk, Russia.</title>
        <authorList>
            <person name="Gostev V."/>
            <person name="Goncharov A."/>
            <person name="Kolodzhieva V."/>
            <person name="Suvorov A."/>
            <person name="Sidorenko S."/>
            <person name="Zueva L."/>
        </authorList>
    </citation>
    <scope>NUCLEOTIDE SEQUENCE [LARGE SCALE GENOMIC DNA]</scope>
    <source>
        <strain evidence="14 17">20</strain>
    </source>
</reference>
<dbReference type="Proteomes" id="UP001141166">
    <property type="component" value="Unassembled WGS sequence"/>
</dbReference>
<evidence type="ECO:0000313" key="10">
    <source>
        <dbReference type="EMBL" id="KWX17746.1"/>
    </source>
</evidence>
<keyword evidence="3" id="KW-0813">Transport</keyword>
<dbReference type="EMBL" id="MVGJ01000015">
    <property type="protein sequence ID" value="OOL83464.1"/>
    <property type="molecule type" value="Genomic_DNA"/>
</dbReference>
<dbReference type="Proteomes" id="UP000249070">
    <property type="component" value="Unassembled WGS sequence"/>
</dbReference>
<evidence type="ECO:0000313" key="14">
    <source>
        <dbReference type="EMBL" id="PZM56837.1"/>
    </source>
</evidence>
<gene>
    <name evidence="10" type="ORF">AWT83_04240</name>
    <name evidence="13" type="ORF">B1P95_03635</name>
    <name evidence="14" type="ORF">DKP91_02235</name>
    <name evidence="9" type="ORF">GBM73_10695</name>
    <name evidence="11" type="ORF">KYX88_12510</name>
    <name evidence="12" type="ORF">M3X98_03960</name>
</gene>
<evidence type="ECO:0000313" key="13">
    <source>
        <dbReference type="EMBL" id="OOL83464.1"/>
    </source>
</evidence>
<keyword evidence="4" id="KW-1003">Cell membrane</keyword>
<evidence type="ECO:0000256" key="1">
    <source>
        <dbReference type="ARBA" id="ARBA00004651"/>
    </source>
</evidence>
<evidence type="ECO:0000256" key="6">
    <source>
        <dbReference type="ARBA" id="ARBA00022989"/>
    </source>
</evidence>
<evidence type="ECO:0000313" key="12">
    <source>
        <dbReference type="EMBL" id="MDC4247210.1"/>
    </source>
</evidence>
<evidence type="ECO:0000256" key="4">
    <source>
        <dbReference type="ARBA" id="ARBA00022475"/>
    </source>
</evidence>
<dbReference type="Proteomes" id="UP001139644">
    <property type="component" value="Unassembled WGS sequence"/>
</dbReference>
<dbReference type="PANTHER" id="PTHR34979">
    <property type="entry name" value="INNER MEMBRANE PROTEIN YGAZ"/>
    <property type="match status" value="1"/>
</dbReference>
<comment type="subcellular location">
    <subcellularLocation>
        <location evidence="1">Cell membrane</location>
        <topology evidence="1">Multi-pass membrane protein</topology>
    </subcellularLocation>
</comment>
<evidence type="ECO:0000256" key="7">
    <source>
        <dbReference type="ARBA" id="ARBA00023136"/>
    </source>
</evidence>
<evidence type="ECO:0000313" key="15">
    <source>
        <dbReference type="Proteomes" id="UP000070452"/>
    </source>
</evidence>
<reference evidence="9 18" key="4">
    <citation type="submission" date="2019-10" db="EMBL/GenBank/DDBJ databases">
        <title>Evolutionary dynamics of vancomycin-resistant Enterococcus faecium during gastrointestinal tract colonization and bloodstream infection in immunocompromised pediatric patients.</title>
        <authorList>
            <person name="Chilambi G.S."/>
            <person name="Nordstrom H.R."/>
            <person name="Evans D.R."/>
            <person name="Ferrolino J."/>
            <person name="Hayden R.T."/>
            <person name="Maron G.M."/>
            <person name="Vo A.N."/>
            <person name="Gilmore M.S."/>
            <person name="Wolf J."/>
            <person name="Rosch J.W."/>
            <person name="Van Tyne D."/>
        </authorList>
    </citation>
    <scope>NUCLEOTIDE SEQUENCE [LARGE SCALE GENOMIC DNA]</scope>
    <source>
        <strain evidence="9 18">VRECG27</strain>
    </source>
</reference>
<dbReference type="Pfam" id="PF03591">
    <property type="entry name" value="AzlC"/>
    <property type="match status" value="1"/>
</dbReference>
<evidence type="ECO:0000256" key="3">
    <source>
        <dbReference type="ARBA" id="ARBA00022448"/>
    </source>
</evidence>
<comment type="similarity">
    <text evidence="2">Belongs to the AzlC family.</text>
</comment>
<sequence length="235" mass="25863">MDEKLDIKTAIKDTLPTVFGYIGIGLAFGIVGKAAGFHPLVVTLMSLLVYAGSAQFITVSMLASHSPLLSIVFSTFLVNSRMILMSMTIAPYFKKNRLLQNLLIGTLLTDESFALGMNKLNYTGQKLNFRWMNTANWISYLTWVGSSLVGALLGNFITDPKKFGLDFAIVAMFIGLLYLQVISDRNTSKRLQLILIGLTLILVYVGLIFIPSNLVIVVVTLIGCGLGVWIKHAFF</sequence>
<dbReference type="GO" id="GO:0005886">
    <property type="term" value="C:plasma membrane"/>
    <property type="evidence" value="ECO:0007669"/>
    <property type="project" value="UniProtKB-SubCell"/>
</dbReference>
<evidence type="ECO:0000256" key="2">
    <source>
        <dbReference type="ARBA" id="ARBA00010735"/>
    </source>
</evidence>
<evidence type="ECO:0000313" key="11">
    <source>
        <dbReference type="EMBL" id="MBX4223603.1"/>
    </source>
</evidence>
<evidence type="ECO:0000313" key="9">
    <source>
        <dbReference type="EMBL" id="KAB7577755.1"/>
    </source>
</evidence>
<feature type="transmembrane region" description="Helical" evidence="8">
    <location>
        <begin position="137"/>
        <end position="157"/>
    </location>
</feature>
<keyword evidence="5 8" id="KW-0812">Transmembrane</keyword>
<dbReference type="AlphaFoldDB" id="A0A132Z2L5"/>
<feature type="transmembrane region" description="Helical" evidence="8">
    <location>
        <begin position="216"/>
        <end position="234"/>
    </location>
</feature>
<feature type="transmembrane region" description="Helical" evidence="8">
    <location>
        <begin position="163"/>
        <end position="181"/>
    </location>
</feature>
<organism evidence="10 15">
    <name type="scientific">Enterococcus faecium</name>
    <name type="common">Streptococcus faecium</name>
    <dbReference type="NCBI Taxonomy" id="1352"/>
    <lineage>
        <taxon>Bacteria</taxon>
        <taxon>Bacillati</taxon>
        <taxon>Bacillota</taxon>
        <taxon>Bacilli</taxon>
        <taxon>Lactobacillales</taxon>
        <taxon>Enterococcaceae</taxon>
        <taxon>Enterococcus</taxon>
    </lineage>
</organism>
<evidence type="ECO:0000256" key="5">
    <source>
        <dbReference type="ARBA" id="ARBA00022692"/>
    </source>
</evidence>
<dbReference type="PANTHER" id="PTHR34979:SF1">
    <property type="entry name" value="INNER MEMBRANE PROTEIN YGAZ"/>
    <property type="match status" value="1"/>
</dbReference>
<keyword evidence="7 8" id="KW-0472">Membrane</keyword>
<evidence type="ECO:0000313" key="18">
    <source>
        <dbReference type="Proteomes" id="UP000469871"/>
    </source>
</evidence>
<dbReference type="EMBL" id="JAIFOC010000136">
    <property type="protein sequence ID" value="MBX4223603.1"/>
    <property type="molecule type" value="Genomic_DNA"/>
</dbReference>
<evidence type="ECO:0000256" key="8">
    <source>
        <dbReference type="SAM" id="Phobius"/>
    </source>
</evidence>
<reference evidence="11" key="5">
    <citation type="journal article" date="2022" name="J. Anim. Sci.">
        <title>Whole genome sequence analyses-based assessment of virulence potential and antimicrobial susceptibilities and resistance of Enterococcus faecium strains isolated from commercial swine and cattle probiotic products.</title>
        <authorList>
            <person name="Shridhar P.B."/>
            <person name="Amachawadi R.G."/>
            <person name="Tokach M."/>
            <person name="Patel I."/>
            <person name="Gangiredla J."/>
            <person name="Mammel M."/>
            <person name="Nagaraja T.G."/>
        </authorList>
    </citation>
    <scope>NUCLEOTIDE SEQUENCE</scope>
    <source>
        <strain evidence="11">EF215</strain>
    </source>
</reference>